<evidence type="ECO:0008006" key="3">
    <source>
        <dbReference type="Google" id="ProtNLM"/>
    </source>
</evidence>
<proteinExistence type="predicted"/>
<comment type="caution">
    <text evidence="1">The sequence shown here is derived from an EMBL/GenBank/DDBJ whole genome shotgun (WGS) entry which is preliminary data.</text>
</comment>
<protein>
    <recommendedName>
        <fullName evidence="3">Type VI secretion system tube protein Hcp</fullName>
    </recommendedName>
</protein>
<sequence>MSIASLQSNTATSANKQSNYNCAVQVKLEGNVITNADGGDPVHNNEFVPVKGFGLSIQHSFAAFGTTQATDNRAEQHVFEFKTKQSNDLIAGCLNAMNAQETVDVELVTYRRVKGSLEVSATYKIDKALILNFESINSESDDAYVNLTVAAPAYQFDGGQKSGEYATKIASS</sequence>
<evidence type="ECO:0000313" key="1">
    <source>
        <dbReference type="EMBL" id="ODN42513.1"/>
    </source>
</evidence>
<evidence type="ECO:0000313" key="2">
    <source>
        <dbReference type="Proteomes" id="UP000094329"/>
    </source>
</evidence>
<dbReference type="EMBL" id="MDTU01000001">
    <property type="protein sequence ID" value="ODN42513.1"/>
    <property type="molecule type" value="Genomic_DNA"/>
</dbReference>
<reference evidence="1 2" key="1">
    <citation type="submission" date="2016-08" db="EMBL/GenBank/DDBJ databases">
        <title>Draft genome sequence of Candidatus Piscirickettsia litoralis, from seawater.</title>
        <authorList>
            <person name="Wan X."/>
            <person name="Lee A.J."/>
            <person name="Hou S."/>
            <person name="Donachie S.P."/>
        </authorList>
    </citation>
    <scope>NUCLEOTIDE SEQUENCE [LARGE SCALE GENOMIC DNA]</scope>
    <source>
        <strain evidence="1 2">Y2</strain>
    </source>
</reference>
<organism evidence="1 2">
    <name type="scientific">Piscirickettsia litoralis</name>
    <dbReference type="NCBI Taxonomy" id="1891921"/>
    <lineage>
        <taxon>Bacteria</taxon>
        <taxon>Pseudomonadati</taxon>
        <taxon>Pseudomonadota</taxon>
        <taxon>Gammaproteobacteria</taxon>
        <taxon>Thiotrichales</taxon>
        <taxon>Piscirickettsiaceae</taxon>
        <taxon>Piscirickettsia</taxon>
    </lineage>
</organism>
<gene>
    <name evidence="1" type="ORF">BGC07_05715</name>
</gene>
<dbReference type="Proteomes" id="UP000094329">
    <property type="component" value="Unassembled WGS sequence"/>
</dbReference>
<keyword evidence="2" id="KW-1185">Reference proteome</keyword>
<dbReference type="RefSeq" id="WP_069312310.1">
    <property type="nucleotide sequence ID" value="NZ_MDTU01000001.1"/>
</dbReference>
<name>A0ABX3A241_9GAMM</name>
<accession>A0ABX3A241</accession>